<evidence type="ECO:0000313" key="3">
    <source>
        <dbReference type="EMBL" id="MCC8361573.1"/>
    </source>
</evidence>
<accession>A0ABS8JDL1</accession>
<dbReference type="InterPro" id="IPR000866">
    <property type="entry name" value="AhpC/TSA"/>
</dbReference>
<dbReference type="Gene3D" id="3.40.30.10">
    <property type="entry name" value="Glutaredoxin"/>
    <property type="match status" value="1"/>
</dbReference>
<dbReference type="EMBL" id="JAJGAK010000001">
    <property type="protein sequence ID" value="MCC8361573.1"/>
    <property type="molecule type" value="Genomic_DNA"/>
</dbReference>
<dbReference type="PANTHER" id="PTHR42852:SF13">
    <property type="entry name" value="PROTEIN DIPZ"/>
    <property type="match status" value="1"/>
</dbReference>
<dbReference type="PROSITE" id="PS51352">
    <property type="entry name" value="THIOREDOXIN_2"/>
    <property type="match status" value="1"/>
</dbReference>
<name>A0ABS8JDL1_9GAMM</name>
<dbReference type="InterPro" id="IPR013766">
    <property type="entry name" value="Thioredoxin_domain"/>
</dbReference>
<evidence type="ECO:0000259" key="2">
    <source>
        <dbReference type="PROSITE" id="PS51352"/>
    </source>
</evidence>
<organism evidence="3 4">
    <name type="scientific">Noviluteimonas lactosilytica</name>
    <dbReference type="NCBI Taxonomy" id="2888523"/>
    <lineage>
        <taxon>Bacteria</taxon>
        <taxon>Pseudomonadati</taxon>
        <taxon>Pseudomonadota</taxon>
        <taxon>Gammaproteobacteria</taxon>
        <taxon>Lysobacterales</taxon>
        <taxon>Lysobacteraceae</taxon>
        <taxon>Noviluteimonas</taxon>
    </lineage>
</organism>
<dbReference type="RefSeq" id="WP_230525228.1">
    <property type="nucleotide sequence ID" value="NZ_JAJGAK010000001.1"/>
</dbReference>
<dbReference type="CDD" id="cd03012">
    <property type="entry name" value="TlpA_like_DipZ_like"/>
    <property type="match status" value="1"/>
</dbReference>
<feature type="signal peptide" evidence="1">
    <location>
        <begin position="1"/>
        <end position="20"/>
    </location>
</feature>
<dbReference type="SUPFAM" id="SSF52833">
    <property type="entry name" value="Thioredoxin-like"/>
    <property type="match status" value="1"/>
</dbReference>
<proteinExistence type="predicted"/>
<dbReference type="Pfam" id="PF00578">
    <property type="entry name" value="AhpC-TSA"/>
    <property type="match status" value="1"/>
</dbReference>
<dbReference type="InterPro" id="IPR050553">
    <property type="entry name" value="Thioredoxin_ResA/DsbE_sf"/>
</dbReference>
<protein>
    <submittedName>
        <fullName evidence="3">Thioredoxin family protein</fullName>
    </submittedName>
</protein>
<dbReference type="PANTHER" id="PTHR42852">
    <property type="entry name" value="THIOL:DISULFIDE INTERCHANGE PROTEIN DSBE"/>
    <property type="match status" value="1"/>
</dbReference>
<reference evidence="3" key="1">
    <citation type="submission" date="2021-10" db="EMBL/GenBank/DDBJ databases">
        <authorList>
            <person name="Lyu M."/>
            <person name="Wang X."/>
            <person name="Meng X."/>
            <person name="Xu K."/>
        </authorList>
    </citation>
    <scope>NUCLEOTIDE SEQUENCE</scope>
    <source>
        <strain evidence="3">A6</strain>
    </source>
</reference>
<dbReference type="PROSITE" id="PS51257">
    <property type="entry name" value="PROKAR_LIPOPROTEIN"/>
    <property type="match status" value="1"/>
</dbReference>
<keyword evidence="4" id="KW-1185">Reference proteome</keyword>
<comment type="caution">
    <text evidence="3">The sequence shown here is derived from an EMBL/GenBank/DDBJ whole genome shotgun (WGS) entry which is preliminary data.</text>
</comment>
<gene>
    <name evidence="3" type="ORF">LK996_00545</name>
</gene>
<dbReference type="Proteomes" id="UP001165293">
    <property type="component" value="Unassembled WGS sequence"/>
</dbReference>
<feature type="domain" description="Thioredoxin" evidence="2">
    <location>
        <begin position="35"/>
        <end position="180"/>
    </location>
</feature>
<keyword evidence="1" id="KW-0732">Signal</keyword>
<dbReference type="InterPro" id="IPR036249">
    <property type="entry name" value="Thioredoxin-like_sf"/>
</dbReference>
<evidence type="ECO:0000256" key="1">
    <source>
        <dbReference type="SAM" id="SignalP"/>
    </source>
</evidence>
<feature type="chain" id="PRO_5046779762" evidence="1">
    <location>
        <begin position="21"/>
        <end position="182"/>
    </location>
</feature>
<evidence type="ECO:0000313" key="4">
    <source>
        <dbReference type="Proteomes" id="UP001165293"/>
    </source>
</evidence>
<sequence>MNKMLAAAALASACLTGACAADTSATPYTVDAAKGASAPTAPEFAGIQNWINTEPLTMQQLRGKVVLVEFWTYDCINCIRTMPHVKEWHEKYEKDGLVVVGVHTPEYGHERILGNVQASVKRFGITYPVAQDNAYKTWNAYGNRYWPALYLVDKQGRVTYAHFGEGAYMQTEAHIKALLAAK</sequence>